<dbReference type="KEGG" id="bpro:PMF13cell1_03931"/>
<proteinExistence type="predicted"/>
<dbReference type="Gene3D" id="3.20.20.100">
    <property type="entry name" value="NADP-dependent oxidoreductase domain"/>
    <property type="match status" value="1"/>
</dbReference>
<feature type="domain" description="NADP-dependent oxidoreductase" evidence="2">
    <location>
        <begin position="16"/>
        <end position="315"/>
    </location>
</feature>
<evidence type="ECO:0000313" key="4">
    <source>
        <dbReference type="Proteomes" id="UP000289794"/>
    </source>
</evidence>
<dbReference type="AlphaFoldDB" id="A0A4P6M2P9"/>
<dbReference type="EMBL" id="CP035945">
    <property type="protein sequence ID" value="QBE98365.1"/>
    <property type="molecule type" value="Genomic_DNA"/>
</dbReference>
<dbReference type="GO" id="GO:0016491">
    <property type="term" value="F:oxidoreductase activity"/>
    <property type="evidence" value="ECO:0007669"/>
    <property type="project" value="UniProtKB-KW"/>
</dbReference>
<dbReference type="PANTHER" id="PTHR43364:SF4">
    <property type="entry name" value="NAD(P)-LINKED OXIDOREDUCTASE SUPERFAMILY PROTEIN"/>
    <property type="match status" value="1"/>
</dbReference>
<dbReference type="PANTHER" id="PTHR43364">
    <property type="entry name" value="NADH-SPECIFIC METHYLGLYOXAL REDUCTASE-RELATED"/>
    <property type="match status" value="1"/>
</dbReference>
<protein>
    <submittedName>
        <fullName evidence="3">General stress protein 69</fullName>
        <ecNumber evidence="3">1.1.1.-</ecNumber>
    </submittedName>
</protein>
<dbReference type="RefSeq" id="WP_130181815.1">
    <property type="nucleotide sequence ID" value="NZ_CP035945.1"/>
</dbReference>
<organism evidence="3 4">
    <name type="scientific">Blautia producta</name>
    <dbReference type="NCBI Taxonomy" id="33035"/>
    <lineage>
        <taxon>Bacteria</taxon>
        <taxon>Bacillati</taxon>
        <taxon>Bacillota</taxon>
        <taxon>Clostridia</taxon>
        <taxon>Lachnospirales</taxon>
        <taxon>Lachnospiraceae</taxon>
        <taxon>Blautia</taxon>
    </lineage>
</organism>
<dbReference type="Proteomes" id="UP000289794">
    <property type="component" value="Chromosome"/>
</dbReference>
<dbReference type="FunFam" id="3.20.20.100:FF:000004">
    <property type="entry name" value="Oxidoreductase, aldo/keto reductase"/>
    <property type="match status" value="1"/>
</dbReference>
<evidence type="ECO:0000256" key="1">
    <source>
        <dbReference type="ARBA" id="ARBA00023002"/>
    </source>
</evidence>
<reference evidence="3 4" key="1">
    <citation type="submission" date="2019-01" db="EMBL/GenBank/DDBJ databases">
        <title>PMF-metabolizing Aryl O-demethylase.</title>
        <authorList>
            <person name="Kim M."/>
        </authorList>
    </citation>
    <scope>NUCLEOTIDE SEQUENCE [LARGE SCALE GENOMIC DNA]</scope>
    <source>
        <strain evidence="3 4">PMF1</strain>
    </source>
</reference>
<dbReference type="InterPro" id="IPR020471">
    <property type="entry name" value="AKR"/>
</dbReference>
<evidence type="ECO:0000259" key="2">
    <source>
        <dbReference type="Pfam" id="PF00248"/>
    </source>
</evidence>
<dbReference type="Pfam" id="PF00248">
    <property type="entry name" value="Aldo_ket_red"/>
    <property type="match status" value="1"/>
</dbReference>
<dbReference type="InterPro" id="IPR050523">
    <property type="entry name" value="AKR_Detox_Biosynth"/>
</dbReference>
<dbReference type="EC" id="1.1.1.-" evidence="3"/>
<accession>A0A4P6M2P9</accession>
<dbReference type="InterPro" id="IPR036812">
    <property type="entry name" value="NAD(P)_OxRdtase_dom_sf"/>
</dbReference>
<dbReference type="InterPro" id="IPR023210">
    <property type="entry name" value="NADP_OxRdtase_dom"/>
</dbReference>
<dbReference type="PRINTS" id="PR00069">
    <property type="entry name" value="ALDKETRDTASE"/>
</dbReference>
<dbReference type="CDD" id="cd19079">
    <property type="entry name" value="AKR_EcYajO-like"/>
    <property type="match status" value="1"/>
</dbReference>
<gene>
    <name evidence="3" type="primary">yhdN_3</name>
    <name evidence="3" type="ORF">PMF13cell1_03931</name>
</gene>
<evidence type="ECO:0000313" key="3">
    <source>
        <dbReference type="EMBL" id="QBE98365.1"/>
    </source>
</evidence>
<sequence>MKYTKLGNSDLQVSRICMGCMGFGDAKRGQHSWTLDEEHSREIIKRGLELGVNFFDTAIAYQSGTSEQYVGKALRDFAKREDVVIATKFLPRPKETAAAGITGQQYIENMINLSLTNLGTDHVDLYIYHMWDHQTPLYEIMDGLNRVVKAGKARYIGISNCFAWQLAKANALAEREGFAKFISVQGHYNLIFREEEREMIPYCREENIALTPYSALAGGRLSKRTDETSKRLKEDNYARLKYDASKEQDEVIINRVSELAEKHGISMTEVSLAWLLTKVTSPVVGATRFSHIEGAAAAVDIGLKEEEIRYLEEAYSPHNLVGVMAQNKIP</sequence>
<keyword evidence="1 3" id="KW-0560">Oxidoreductase</keyword>
<dbReference type="SUPFAM" id="SSF51430">
    <property type="entry name" value="NAD(P)-linked oxidoreductase"/>
    <property type="match status" value="1"/>
</dbReference>
<name>A0A4P6M2P9_9FIRM</name>
<dbReference type="GO" id="GO:0005829">
    <property type="term" value="C:cytosol"/>
    <property type="evidence" value="ECO:0007669"/>
    <property type="project" value="TreeGrafter"/>
</dbReference>